<protein>
    <recommendedName>
        <fullName evidence="3">NAD(P)-binding domain-containing protein</fullName>
    </recommendedName>
</protein>
<dbReference type="PANTHER" id="PTHR14097">
    <property type="entry name" value="OXIDOREDUCTASE HTATIP2"/>
    <property type="match status" value="1"/>
</dbReference>
<reference evidence="1" key="1">
    <citation type="journal article" date="2023" name="Mol. Phylogenet. Evol.">
        <title>Genome-scale phylogeny and comparative genomics of the fungal order Sordariales.</title>
        <authorList>
            <person name="Hensen N."/>
            <person name="Bonometti L."/>
            <person name="Westerberg I."/>
            <person name="Brannstrom I.O."/>
            <person name="Guillou S."/>
            <person name="Cros-Aarteil S."/>
            <person name="Calhoun S."/>
            <person name="Haridas S."/>
            <person name="Kuo A."/>
            <person name="Mondo S."/>
            <person name="Pangilinan J."/>
            <person name="Riley R."/>
            <person name="LaButti K."/>
            <person name="Andreopoulos B."/>
            <person name="Lipzen A."/>
            <person name="Chen C."/>
            <person name="Yan M."/>
            <person name="Daum C."/>
            <person name="Ng V."/>
            <person name="Clum A."/>
            <person name="Steindorff A."/>
            <person name="Ohm R.A."/>
            <person name="Martin F."/>
            <person name="Silar P."/>
            <person name="Natvig D.O."/>
            <person name="Lalanne C."/>
            <person name="Gautier V."/>
            <person name="Ament-Velasquez S.L."/>
            <person name="Kruys A."/>
            <person name="Hutchinson M.I."/>
            <person name="Powell A.J."/>
            <person name="Barry K."/>
            <person name="Miller A.N."/>
            <person name="Grigoriev I.V."/>
            <person name="Debuchy R."/>
            <person name="Gladieux P."/>
            <person name="Hiltunen Thoren M."/>
            <person name="Johannesson H."/>
        </authorList>
    </citation>
    <scope>NUCLEOTIDE SEQUENCE</scope>
    <source>
        <strain evidence="1">CBS 990.96</strain>
    </source>
</reference>
<reference evidence="1" key="2">
    <citation type="submission" date="2023-05" db="EMBL/GenBank/DDBJ databases">
        <authorList>
            <consortium name="Lawrence Berkeley National Laboratory"/>
            <person name="Steindorff A."/>
            <person name="Hensen N."/>
            <person name="Bonometti L."/>
            <person name="Westerberg I."/>
            <person name="Brannstrom I.O."/>
            <person name="Guillou S."/>
            <person name="Cros-Aarteil S."/>
            <person name="Calhoun S."/>
            <person name="Haridas S."/>
            <person name="Kuo A."/>
            <person name="Mondo S."/>
            <person name="Pangilinan J."/>
            <person name="Riley R."/>
            <person name="Labutti K."/>
            <person name="Andreopoulos B."/>
            <person name="Lipzen A."/>
            <person name="Chen C."/>
            <person name="Yanf M."/>
            <person name="Daum C."/>
            <person name="Ng V."/>
            <person name="Clum A."/>
            <person name="Ohm R."/>
            <person name="Martin F."/>
            <person name="Silar P."/>
            <person name="Natvig D."/>
            <person name="Lalanne C."/>
            <person name="Gautier V."/>
            <person name="Ament-Velasquez S.L."/>
            <person name="Kruys A."/>
            <person name="Hutchinson M.I."/>
            <person name="Powell A.J."/>
            <person name="Barry K."/>
            <person name="Miller A.N."/>
            <person name="Grigoriev I.V."/>
            <person name="Debuchy R."/>
            <person name="Gladieux P."/>
            <person name="Thoren M.H."/>
            <person name="Johannesson H."/>
        </authorList>
    </citation>
    <scope>NUCLEOTIDE SEQUENCE</scope>
    <source>
        <strain evidence="1">CBS 990.96</strain>
    </source>
</reference>
<evidence type="ECO:0000313" key="2">
    <source>
        <dbReference type="Proteomes" id="UP001301958"/>
    </source>
</evidence>
<dbReference type="EMBL" id="MU865439">
    <property type="protein sequence ID" value="KAK4223119.1"/>
    <property type="molecule type" value="Genomic_DNA"/>
</dbReference>
<dbReference type="InterPro" id="IPR036291">
    <property type="entry name" value="NAD(P)-bd_dom_sf"/>
</dbReference>
<dbReference type="SUPFAM" id="SSF51735">
    <property type="entry name" value="NAD(P)-binding Rossmann-fold domains"/>
    <property type="match status" value="1"/>
</dbReference>
<sequence>MKLLLYGSTGFLATKIIRQALSNPSITSLIAIGRRPLPTPDFPDIDTTKLESFVVDFDSPTPYDSDPVLQQHIKTADACIWTIAITPAHMNSVPWEQVERVCHDYTVEFVRYLVGVNEKLLGGKDKFRFVYVSGHNAARPKEKKPFILGEYCMLRGKTESEVLELLKGGEVCVARPGIIEGGGKETGLFKGMFFWMIGLPNVRVEEVAGAVLEGVMKGFGEVEGKGKEKRGKDGDGGWLWRNEDLVRIGEGVVGKRMREKTTSVMV</sequence>
<organism evidence="1 2">
    <name type="scientific">Podospora fimiseda</name>
    <dbReference type="NCBI Taxonomy" id="252190"/>
    <lineage>
        <taxon>Eukaryota</taxon>
        <taxon>Fungi</taxon>
        <taxon>Dikarya</taxon>
        <taxon>Ascomycota</taxon>
        <taxon>Pezizomycotina</taxon>
        <taxon>Sordariomycetes</taxon>
        <taxon>Sordariomycetidae</taxon>
        <taxon>Sordariales</taxon>
        <taxon>Podosporaceae</taxon>
        <taxon>Podospora</taxon>
    </lineage>
</organism>
<keyword evidence="2" id="KW-1185">Reference proteome</keyword>
<dbReference type="Proteomes" id="UP001301958">
    <property type="component" value="Unassembled WGS sequence"/>
</dbReference>
<proteinExistence type="predicted"/>
<dbReference type="AlphaFoldDB" id="A0AAN7BGW5"/>
<accession>A0AAN7BGW5</accession>
<gene>
    <name evidence="1" type="ORF">QBC38DRAFT_539224</name>
</gene>
<evidence type="ECO:0000313" key="1">
    <source>
        <dbReference type="EMBL" id="KAK4223119.1"/>
    </source>
</evidence>
<dbReference type="Gene3D" id="3.40.50.720">
    <property type="entry name" value="NAD(P)-binding Rossmann-like Domain"/>
    <property type="match status" value="1"/>
</dbReference>
<comment type="caution">
    <text evidence="1">The sequence shown here is derived from an EMBL/GenBank/DDBJ whole genome shotgun (WGS) entry which is preliminary data.</text>
</comment>
<name>A0AAN7BGW5_9PEZI</name>
<dbReference type="PANTHER" id="PTHR14097:SF8">
    <property type="entry name" value="NAD(P)-BINDING DOMAIN-CONTAINING PROTEIN"/>
    <property type="match status" value="1"/>
</dbReference>
<evidence type="ECO:0008006" key="3">
    <source>
        <dbReference type="Google" id="ProtNLM"/>
    </source>
</evidence>